<evidence type="ECO:0000313" key="2">
    <source>
        <dbReference type="Proteomes" id="UP000242715"/>
    </source>
</evidence>
<sequence length="241" mass="26707">MASIRSMQDQLAIVSQLLVEMVAESEESNDVALSDSGEYYPFTEQKDLPKQEESVPKSLNPGSFMMLNLFSTPTPPSPSHMITAISLSKPLAGDQFCPQYAMPPSWEDFKWRNSLDAQQNHLISWPSSKPPSHSIHKASSILQATWKLRQLTEFPPPPKPPDVNLILPPPSDTNTGSSEAIVLSSCVAIMICTPHVWENVCFNNMFGNIESLSTLLDLCEPLTITSILQCLFSQQAMLPFN</sequence>
<dbReference type="AlphaFoldDB" id="A0A2Z6MKF3"/>
<keyword evidence="2" id="KW-1185">Reference proteome</keyword>
<accession>A0A2Z6MKF3</accession>
<proteinExistence type="predicted"/>
<protein>
    <submittedName>
        <fullName evidence="1">Uncharacterized protein</fullName>
    </submittedName>
</protein>
<reference evidence="2" key="1">
    <citation type="journal article" date="2017" name="Front. Plant Sci.">
        <title>Climate Clever Clovers: New Paradigm to Reduce the Environmental Footprint of Ruminants by Breeding Low Methanogenic Forages Utilizing Haplotype Variation.</title>
        <authorList>
            <person name="Kaur P."/>
            <person name="Appels R."/>
            <person name="Bayer P.E."/>
            <person name="Keeble-Gagnere G."/>
            <person name="Wang J."/>
            <person name="Hirakawa H."/>
            <person name="Shirasawa K."/>
            <person name="Vercoe P."/>
            <person name="Stefanova K."/>
            <person name="Durmic Z."/>
            <person name="Nichols P."/>
            <person name="Revell C."/>
            <person name="Isobe S.N."/>
            <person name="Edwards D."/>
            <person name="Erskine W."/>
        </authorList>
    </citation>
    <scope>NUCLEOTIDE SEQUENCE [LARGE SCALE GENOMIC DNA]</scope>
    <source>
        <strain evidence="2">cv. Daliak</strain>
    </source>
</reference>
<dbReference type="Proteomes" id="UP000242715">
    <property type="component" value="Unassembled WGS sequence"/>
</dbReference>
<gene>
    <name evidence="1" type="ORF">TSUD_101490</name>
</gene>
<evidence type="ECO:0000313" key="1">
    <source>
        <dbReference type="EMBL" id="GAU32728.1"/>
    </source>
</evidence>
<dbReference type="EMBL" id="DF973503">
    <property type="protein sequence ID" value="GAU32728.1"/>
    <property type="molecule type" value="Genomic_DNA"/>
</dbReference>
<name>A0A2Z6MKF3_TRISU</name>
<organism evidence="1 2">
    <name type="scientific">Trifolium subterraneum</name>
    <name type="common">Subterranean clover</name>
    <dbReference type="NCBI Taxonomy" id="3900"/>
    <lineage>
        <taxon>Eukaryota</taxon>
        <taxon>Viridiplantae</taxon>
        <taxon>Streptophyta</taxon>
        <taxon>Embryophyta</taxon>
        <taxon>Tracheophyta</taxon>
        <taxon>Spermatophyta</taxon>
        <taxon>Magnoliopsida</taxon>
        <taxon>eudicotyledons</taxon>
        <taxon>Gunneridae</taxon>
        <taxon>Pentapetalae</taxon>
        <taxon>rosids</taxon>
        <taxon>fabids</taxon>
        <taxon>Fabales</taxon>
        <taxon>Fabaceae</taxon>
        <taxon>Papilionoideae</taxon>
        <taxon>50 kb inversion clade</taxon>
        <taxon>NPAAA clade</taxon>
        <taxon>Hologalegina</taxon>
        <taxon>IRL clade</taxon>
        <taxon>Trifolieae</taxon>
        <taxon>Trifolium</taxon>
    </lineage>
</organism>